<dbReference type="EMBL" id="BAUU01000018">
    <property type="protein sequence ID" value="GAE31335.1"/>
    <property type="molecule type" value="Genomic_DNA"/>
</dbReference>
<evidence type="ECO:0008006" key="3">
    <source>
        <dbReference type="Google" id="ProtNLM"/>
    </source>
</evidence>
<sequence length="183" mass="21313">MTQDEDQLTIRLTSTDETKAGFPFDFELEFTYHLKEGSLVIEQTYTNLSEEPMPMYPGFHPYFRTEEKAVVVESDATIMLDYNDHDLKPFDGIVDLNEKKEAIALIDAEKPHVAFTLPELETKVRISYGEDFPYVVLWTEEGKEFVCVEPWMAKNGEFHRKDELVYVKKSKPLKTFCRIELAN</sequence>
<dbReference type="Proteomes" id="UP000018895">
    <property type="component" value="Unassembled WGS sequence"/>
</dbReference>
<dbReference type="InterPro" id="IPR008183">
    <property type="entry name" value="Aldose_1/G6P_1-epimerase"/>
</dbReference>
<gene>
    <name evidence="1" type="ORF">JCM9152_2794</name>
</gene>
<comment type="caution">
    <text evidence="1">The sequence shown here is derived from an EMBL/GenBank/DDBJ whole genome shotgun (WGS) entry which is preliminary data.</text>
</comment>
<protein>
    <recommendedName>
        <fullName evidence="3">Aldose 1-epimerase</fullName>
    </recommendedName>
</protein>
<dbReference type="GO" id="GO:0016853">
    <property type="term" value="F:isomerase activity"/>
    <property type="evidence" value="ECO:0007669"/>
    <property type="project" value="InterPro"/>
</dbReference>
<proteinExistence type="predicted"/>
<dbReference type="SUPFAM" id="SSF74650">
    <property type="entry name" value="Galactose mutarotase-like"/>
    <property type="match status" value="1"/>
</dbReference>
<dbReference type="GO" id="GO:0005975">
    <property type="term" value="P:carbohydrate metabolic process"/>
    <property type="evidence" value="ECO:0007669"/>
    <property type="project" value="InterPro"/>
</dbReference>
<keyword evidence="2" id="KW-1185">Reference proteome</keyword>
<name>W4QGV0_9BACI</name>
<organism evidence="1 2">
    <name type="scientific">Halalkalibacter hemicellulosilyticusJCM 9152</name>
    <dbReference type="NCBI Taxonomy" id="1236971"/>
    <lineage>
        <taxon>Bacteria</taxon>
        <taxon>Bacillati</taxon>
        <taxon>Bacillota</taxon>
        <taxon>Bacilli</taxon>
        <taxon>Bacillales</taxon>
        <taxon>Bacillaceae</taxon>
        <taxon>Halalkalibacter</taxon>
    </lineage>
</organism>
<dbReference type="STRING" id="1236971.JCM9152_2794"/>
<dbReference type="GO" id="GO:0030246">
    <property type="term" value="F:carbohydrate binding"/>
    <property type="evidence" value="ECO:0007669"/>
    <property type="project" value="InterPro"/>
</dbReference>
<dbReference type="RefSeq" id="WP_052015919.1">
    <property type="nucleotide sequence ID" value="NZ_BAUU01000018.1"/>
</dbReference>
<evidence type="ECO:0000313" key="2">
    <source>
        <dbReference type="Proteomes" id="UP000018895"/>
    </source>
</evidence>
<dbReference type="Gene3D" id="2.70.98.10">
    <property type="match status" value="1"/>
</dbReference>
<evidence type="ECO:0000313" key="1">
    <source>
        <dbReference type="EMBL" id="GAE31335.1"/>
    </source>
</evidence>
<dbReference type="AlphaFoldDB" id="W4QGV0"/>
<reference evidence="1" key="1">
    <citation type="journal article" date="2014" name="Genome Announc.">
        <title>Draft Genome Sequences of Three Alkaliphilic Bacillus Strains, Bacillus wakoensis JCM 9140T, Bacillus akibai JCM 9157T, and Bacillus hemicellulosilyticus JCM 9152T.</title>
        <authorList>
            <person name="Yuki M."/>
            <person name="Oshima K."/>
            <person name="Suda W."/>
            <person name="Oshida Y."/>
            <person name="Kitamura K."/>
            <person name="Iida T."/>
            <person name="Hattori M."/>
            <person name="Ohkuma M."/>
        </authorList>
    </citation>
    <scope>NUCLEOTIDE SEQUENCE [LARGE SCALE GENOMIC DNA]</scope>
    <source>
        <strain evidence="1">JCM 9152</strain>
    </source>
</reference>
<dbReference type="InterPro" id="IPR011013">
    <property type="entry name" value="Gal_mutarotase_sf_dom"/>
</dbReference>
<dbReference type="Pfam" id="PF01263">
    <property type="entry name" value="Aldose_epim"/>
    <property type="match status" value="1"/>
</dbReference>
<dbReference type="InterPro" id="IPR014718">
    <property type="entry name" value="GH-type_carb-bd"/>
</dbReference>
<accession>W4QGV0</accession>